<gene>
    <name evidence="2" type="ORF">B0I35DRAFT_1093</name>
</gene>
<proteinExistence type="predicted"/>
<organism evidence="2 3">
    <name type="scientific">Stachybotrys elegans</name>
    <dbReference type="NCBI Taxonomy" id="80388"/>
    <lineage>
        <taxon>Eukaryota</taxon>
        <taxon>Fungi</taxon>
        <taxon>Dikarya</taxon>
        <taxon>Ascomycota</taxon>
        <taxon>Pezizomycotina</taxon>
        <taxon>Sordariomycetes</taxon>
        <taxon>Hypocreomycetidae</taxon>
        <taxon>Hypocreales</taxon>
        <taxon>Stachybotryaceae</taxon>
        <taxon>Stachybotrys</taxon>
    </lineage>
</organism>
<sequence>MSRLLFTGPGHITINSIAGINYPRFRRQLTQAIPRFIRYSRANDGPKCSSSRCLSFHCLGHRHTLLRLPYRPDNYNQDVRSAAHDRSRTGNDKNPPKTKTNKILRDESNRIQTKRNMVDELLCWIPSNSAVSSSYRRARRAAEDPRAYPSSKVPEPVLLSPCWTASKDACACCGETVCPCPAVTRPLGISGLQFPYTPYS</sequence>
<reference evidence="2" key="1">
    <citation type="journal article" date="2021" name="Nat. Commun.">
        <title>Genetic determinants of endophytism in the Arabidopsis root mycobiome.</title>
        <authorList>
            <person name="Mesny F."/>
            <person name="Miyauchi S."/>
            <person name="Thiergart T."/>
            <person name="Pickel B."/>
            <person name="Atanasova L."/>
            <person name="Karlsson M."/>
            <person name="Huettel B."/>
            <person name="Barry K.W."/>
            <person name="Haridas S."/>
            <person name="Chen C."/>
            <person name="Bauer D."/>
            <person name="Andreopoulos W."/>
            <person name="Pangilinan J."/>
            <person name="LaButti K."/>
            <person name="Riley R."/>
            <person name="Lipzen A."/>
            <person name="Clum A."/>
            <person name="Drula E."/>
            <person name="Henrissat B."/>
            <person name="Kohler A."/>
            <person name="Grigoriev I.V."/>
            <person name="Martin F.M."/>
            <person name="Hacquard S."/>
        </authorList>
    </citation>
    <scope>NUCLEOTIDE SEQUENCE</scope>
    <source>
        <strain evidence="2">MPI-CAGE-CH-0235</strain>
    </source>
</reference>
<keyword evidence="3" id="KW-1185">Reference proteome</keyword>
<accession>A0A8K0SZI5</accession>
<feature type="region of interest" description="Disordered" evidence="1">
    <location>
        <begin position="76"/>
        <end position="102"/>
    </location>
</feature>
<dbReference type="AlphaFoldDB" id="A0A8K0SZI5"/>
<evidence type="ECO:0000313" key="3">
    <source>
        <dbReference type="Proteomes" id="UP000813444"/>
    </source>
</evidence>
<comment type="caution">
    <text evidence="2">The sequence shown here is derived from an EMBL/GenBank/DDBJ whole genome shotgun (WGS) entry which is preliminary data.</text>
</comment>
<dbReference type="EMBL" id="JAGPNK010000001">
    <property type="protein sequence ID" value="KAH7327784.1"/>
    <property type="molecule type" value="Genomic_DNA"/>
</dbReference>
<evidence type="ECO:0000313" key="2">
    <source>
        <dbReference type="EMBL" id="KAH7327784.1"/>
    </source>
</evidence>
<dbReference type="Proteomes" id="UP000813444">
    <property type="component" value="Unassembled WGS sequence"/>
</dbReference>
<protein>
    <submittedName>
        <fullName evidence="2">Uncharacterized protein</fullName>
    </submittedName>
</protein>
<feature type="compositionally biased region" description="Basic and acidic residues" evidence="1">
    <location>
        <begin position="81"/>
        <end position="95"/>
    </location>
</feature>
<name>A0A8K0SZI5_9HYPO</name>
<evidence type="ECO:0000256" key="1">
    <source>
        <dbReference type="SAM" id="MobiDB-lite"/>
    </source>
</evidence>